<dbReference type="InterPro" id="IPR029047">
    <property type="entry name" value="HSP70_peptide-bd_sf"/>
</dbReference>
<dbReference type="PROSITE" id="PS00036">
    <property type="entry name" value="BZIP_BASIC"/>
    <property type="match status" value="1"/>
</dbReference>
<sequence length="785" mass="86477">MERNSTSKKSTGGGRKPTRNDKWSPEEEQKRAKRRERNKLAAARCRKRRLDQVNQLNDRTSELEKEKKLLVNTLHSLLNHIETLKQNIEMHETMQCKTILRLTSDIFKNLDYEAMSEAMKPVIDEDSLSEIASDSFEQGLSDEITELSDIESMFGKVPNLSTSNVKSSLTNPSVIVISDNSNQTLSPASIQSEPNPSSSLTNLKRKRPNTLPFPLKSSSNAPLTSIANSNALHTPSFSLFENCLDVSTGLTPLMPTLTPSILSPNTLEVFAKSLASSMDDEQKKLIFIQRQATKDAGAIAGLNVLRIINEPTAAAIAYGLDKKTQGEKNVLIFDLGGGTFDVSILTIEDGIFEVKSTAGDTHLGGEDFDNRLVNHFVQEFKRKHKKDPTSNKRALRRLRTACERAKRTLSSSTQASIEIDSLFEGVDFYSTITRARFEELCADLFRSTLDPVEKSLRDSKLDKSQIHEIVLVGGSTRIPKIQKLLQDFFNGKELNKSINPDEAVAYGAAVQAAILNGDKSEAVQDLLLLDVTPLSLGIETAGGVMTALIKRNTTIPTKQTQTFTTYSDNQPGVLIQVYEGERAMTKDNNMLGKFELSGIPPAPRGVPQIEVTFDIDANGILNVSACDKSTGKQNKITITNDKGRLSKEDIERMVKEAESYRDEDEKQRDRISARNALESYAFQVKSSIDEEAIKSKISEDDRKKITDKVDETLKWLDSNALAEKEEFEHHQKELESVCNPIISKIYQQAGGAPGGMPGGFPGAPGGSTGGTGTGDKSGPTIEEVD</sequence>
<evidence type="ECO:0000256" key="7">
    <source>
        <dbReference type="SAM" id="Coils"/>
    </source>
</evidence>
<gene>
    <name evidence="10" type="ORF">RDWZM_003711</name>
</gene>
<organism evidence="10 11">
    <name type="scientific">Blomia tropicalis</name>
    <name type="common">Mite</name>
    <dbReference type="NCBI Taxonomy" id="40697"/>
    <lineage>
        <taxon>Eukaryota</taxon>
        <taxon>Metazoa</taxon>
        <taxon>Ecdysozoa</taxon>
        <taxon>Arthropoda</taxon>
        <taxon>Chelicerata</taxon>
        <taxon>Arachnida</taxon>
        <taxon>Acari</taxon>
        <taxon>Acariformes</taxon>
        <taxon>Sarcoptiformes</taxon>
        <taxon>Astigmata</taxon>
        <taxon>Glycyphagoidea</taxon>
        <taxon>Echimyopodidae</taxon>
        <taxon>Blomia</taxon>
    </lineage>
</organism>
<protein>
    <recommendedName>
        <fullName evidence="5">Heat shock 70 kDa protein cognate 4</fullName>
    </recommendedName>
</protein>
<feature type="region of interest" description="Disordered" evidence="8">
    <location>
        <begin position="185"/>
        <end position="215"/>
    </location>
</feature>
<feature type="compositionally biased region" description="Polar residues" evidence="8">
    <location>
        <begin position="185"/>
        <end position="202"/>
    </location>
</feature>
<dbReference type="InterPro" id="IPR029048">
    <property type="entry name" value="HSP70_C_sf"/>
</dbReference>
<dbReference type="FunFam" id="3.30.420.40:FF:000172">
    <property type="entry name" value="Heat shock 70 kDa protein"/>
    <property type="match status" value="1"/>
</dbReference>
<dbReference type="AlphaFoldDB" id="A0A9Q0MFZ7"/>
<dbReference type="Gene3D" id="2.60.34.10">
    <property type="entry name" value="Substrate Binding Domain Of DNAk, Chain A, domain 1"/>
    <property type="match status" value="1"/>
</dbReference>
<evidence type="ECO:0000256" key="2">
    <source>
        <dbReference type="ARBA" id="ARBA00022741"/>
    </source>
</evidence>
<dbReference type="OMA" id="DPIVHSD"/>
<dbReference type="Gene3D" id="3.90.640.10">
    <property type="entry name" value="Actin, Chain A, domain 4"/>
    <property type="match status" value="1"/>
</dbReference>
<dbReference type="PROSITE" id="PS01036">
    <property type="entry name" value="HSP70_3"/>
    <property type="match status" value="1"/>
</dbReference>
<dbReference type="PRINTS" id="PR00301">
    <property type="entry name" value="HEATSHOCK70"/>
</dbReference>
<evidence type="ECO:0000256" key="4">
    <source>
        <dbReference type="ARBA" id="ARBA00023016"/>
    </source>
</evidence>
<dbReference type="InterPro" id="IPR046347">
    <property type="entry name" value="bZIP_sf"/>
</dbReference>
<dbReference type="PANTHER" id="PTHR19375">
    <property type="entry name" value="HEAT SHOCK PROTEIN 70KDA"/>
    <property type="match status" value="1"/>
</dbReference>
<feature type="coiled-coil region" evidence="7">
    <location>
        <begin position="46"/>
        <end position="94"/>
    </location>
</feature>
<evidence type="ECO:0000313" key="10">
    <source>
        <dbReference type="EMBL" id="KAJ6225166.1"/>
    </source>
</evidence>
<evidence type="ECO:0000256" key="5">
    <source>
        <dbReference type="ARBA" id="ARBA00072095"/>
    </source>
</evidence>
<dbReference type="GO" id="GO:0005524">
    <property type="term" value="F:ATP binding"/>
    <property type="evidence" value="ECO:0007669"/>
    <property type="project" value="UniProtKB-KW"/>
</dbReference>
<dbReference type="InterPro" id="IPR004827">
    <property type="entry name" value="bZIP"/>
</dbReference>
<evidence type="ECO:0000256" key="8">
    <source>
        <dbReference type="SAM" id="MobiDB-lite"/>
    </source>
</evidence>
<feature type="compositionally biased region" description="Basic and acidic residues" evidence="8">
    <location>
        <begin position="18"/>
        <end position="30"/>
    </location>
</feature>
<keyword evidence="2 6" id="KW-0547">Nucleotide-binding</keyword>
<dbReference type="PROSITE" id="PS00329">
    <property type="entry name" value="HSP70_2"/>
    <property type="match status" value="1"/>
</dbReference>
<name>A0A9Q0MFZ7_BLOTA</name>
<feature type="region of interest" description="Disordered" evidence="8">
    <location>
        <begin position="1"/>
        <end position="41"/>
    </location>
</feature>
<keyword evidence="7" id="KW-0175">Coiled coil</keyword>
<dbReference type="FunFam" id="1.20.1270.10:FF:000003">
    <property type="entry name" value="heat shock cognate 71 kDa protein-like"/>
    <property type="match status" value="1"/>
</dbReference>
<dbReference type="PROSITE" id="PS50217">
    <property type="entry name" value="BZIP"/>
    <property type="match status" value="1"/>
</dbReference>
<feature type="domain" description="BZIP" evidence="9">
    <location>
        <begin position="28"/>
        <end position="91"/>
    </location>
</feature>
<keyword evidence="11" id="KW-1185">Reference proteome</keyword>
<dbReference type="GO" id="GO:0003700">
    <property type="term" value="F:DNA-binding transcription factor activity"/>
    <property type="evidence" value="ECO:0007669"/>
    <property type="project" value="InterPro"/>
</dbReference>
<proteinExistence type="inferred from homology"/>
<dbReference type="FunFam" id="3.90.640.10:FF:000134">
    <property type="entry name" value="Heat shock cognate 71 kDa protein"/>
    <property type="match status" value="1"/>
</dbReference>
<evidence type="ECO:0000313" key="11">
    <source>
        <dbReference type="Proteomes" id="UP001142055"/>
    </source>
</evidence>
<keyword evidence="3 6" id="KW-0067">ATP-binding</keyword>
<accession>A0A9Q0MFZ7</accession>
<dbReference type="Pfam" id="PF00012">
    <property type="entry name" value="HSP70"/>
    <property type="match status" value="1"/>
</dbReference>
<evidence type="ECO:0000256" key="6">
    <source>
        <dbReference type="RuleBase" id="RU003322"/>
    </source>
</evidence>
<evidence type="ECO:0000259" key="9">
    <source>
        <dbReference type="PROSITE" id="PS50217"/>
    </source>
</evidence>
<reference evidence="10" key="1">
    <citation type="submission" date="2022-12" db="EMBL/GenBank/DDBJ databases">
        <title>Genome assemblies of Blomia tropicalis.</title>
        <authorList>
            <person name="Cui Y."/>
        </authorList>
    </citation>
    <scope>NUCLEOTIDE SEQUENCE</scope>
    <source>
        <tissue evidence="10">Adult mites</tissue>
    </source>
</reference>
<comment type="similarity">
    <text evidence="1 6">Belongs to the heat shock protein 70 family.</text>
</comment>
<dbReference type="Gene3D" id="3.30.420.40">
    <property type="match status" value="2"/>
</dbReference>
<dbReference type="SUPFAM" id="SSF53067">
    <property type="entry name" value="Actin-like ATPase domain"/>
    <property type="match status" value="2"/>
</dbReference>
<dbReference type="SUPFAM" id="SSF100934">
    <property type="entry name" value="Heat shock protein 70kD (HSP70), C-terminal subdomain"/>
    <property type="match status" value="1"/>
</dbReference>
<dbReference type="FunFam" id="2.60.34.10:FF:000002">
    <property type="entry name" value="Heat shock 70 kDa"/>
    <property type="match status" value="1"/>
</dbReference>
<dbReference type="Gene3D" id="1.20.1270.10">
    <property type="match status" value="1"/>
</dbReference>
<feature type="compositionally biased region" description="Gly residues" evidence="8">
    <location>
        <begin position="751"/>
        <end position="775"/>
    </location>
</feature>
<dbReference type="GO" id="GO:0140662">
    <property type="term" value="F:ATP-dependent protein folding chaperone"/>
    <property type="evidence" value="ECO:0007669"/>
    <property type="project" value="InterPro"/>
</dbReference>
<dbReference type="Gene3D" id="1.20.5.170">
    <property type="match status" value="1"/>
</dbReference>
<dbReference type="Pfam" id="PF00170">
    <property type="entry name" value="bZIP_1"/>
    <property type="match status" value="1"/>
</dbReference>
<comment type="caution">
    <text evidence="10">The sequence shown here is derived from an EMBL/GenBank/DDBJ whole genome shotgun (WGS) entry which is preliminary data.</text>
</comment>
<dbReference type="InterPro" id="IPR043129">
    <property type="entry name" value="ATPase_NBD"/>
</dbReference>
<dbReference type="EMBL" id="JAPWDV010000001">
    <property type="protein sequence ID" value="KAJ6225166.1"/>
    <property type="molecule type" value="Genomic_DNA"/>
</dbReference>
<dbReference type="SUPFAM" id="SSF57959">
    <property type="entry name" value="Leucine zipper domain"/>
    <property type="match status" value="1"/>
</dbReference>
<dbReference type="FunFam" id="3.30.420.40:FF:000135">
    <property type="entry name" value="Heat shock cognate 71 kDa protein"/>
    <property type="match status" value="1"/>
</dbReference>
<keyword evidence="4" id="KW-0346">Stress response</keyword>
<dbReference type="InterPro" id="IPR018181">
    <property type="entry name" value="Heat_shock_70_CS"/>
</dbReference>
<dbReference type="InterPro" id="IPR013126">
    <property type="entry name" value="Hsp_70_fam"/>
</dbReference>
<evidence type="ECO:0000256" key="1">
    <source>
        <dbReference type="ARBA" id="ARBA00007381"/>
    </source>
</evidence>
<evidence type="ECO:0000256" key="3">
    <source>
        <dbReference type="ARBA" id="ARBA00022840"/>
    </source>
</evidence>
<dbReference type="SUPFAM" id="SSF100920">
    <property type="entry name" value="Heat shock protein 70kD (HSP70), peptide-binding domain"/>
    <property type="match status" value="1"/>
</dbReference>
<dbReference type="FunFam" id="3.30.420.40:FF:000806">
    <property type="entry name" value="Uncharacterized protein"/>
    <property type="match status" value="1"/>
</dbReference>
<feature type="region of interest" description="Disordered" evidence="8">
    <location>
        <begin position="747"/>
        <end position="785"/>
    </location>
</feature>
<dbReference type="Proteomes" id="UP001142055">
    <property type="component" value="Chromosome 1"/>
</dbReference>
<dbReference type="SMART" id="SM00338">
    <property type="entry name" value="BRLZ"/>
    <property type="match status" value="1"/>
</dbReference>